<dbReference type="InterPro" id="IPR055768">
    <property type="entry name" value="DUF7344"/>
</dbReference>
<accession>A0ABD5PPC2</accession>
<dbReference type="Pfam" id="PF24035">
    <property type="entry name" value="DUF7344"/>
    <property type="match status" value="1"/>
</dbReference>
<evidence type="ECO:0000313" key="3">
    <source>
        <dbReference type="EMBL" id="MFC4541921.1"/>
    </source>
</evidence>
<reference evidence="3 4" key="1">
    <citation type="journal article" date="2019" name="Int. J. Syst. Evol. Microbiol.">
        <title>The Global Catalogue of Microorganisms (GCM) 10K type strain sequencing project: providing services to taxonomists for standard genome sequencing and annotation.</title>
        <authorList>
            <consortium name="The Broad Institute Genomics Platform"/>
            <consortium name="The Broad Institute Genome Sequencing Center for Infectious Disease"/>
            <person name="Wu L."/>
            <person name="Ma J."/>
        </authorList>
    </citation>
    <scope>NUCLEOTIDE SEQUENCE [LARGE SCALE GENOMIC DNA]</scope>
    <source>
        <strain evidence="3 4">WLHS5</strain>
    </source>
</reference>
<proteinExistence type="predicted"/>
<comment type="caution">
    <text evidence="3">The sequence shown here is derived from an EMBL/GenBank/DDBJ whole genome shotgun (WGS) entry which is preliminary data.</text>
</comment>
<feature type="domain" description="DUF7344" evidence="2">
    <location>
        <begin position="26"/>
        <end position="104"/>
    </location>
</feature>
<feature type="transmembrane region" description="Helical" evidence="1">
    <location>
        <begin position="130"/>
        <end position="148"/>
    </location>
</feature>
<keyword evidence="1" id="KW-0812">Transmembrane</keyword>
<dbReference type="Proteomes" id="UP001595898">
    <property type="component" value="Unassembled WGS sequence"/>
</dbReference>
<name>A0ABD5PPC2_9EURY</name>
<evidence type="ECO:0000313" key="4">
    <source>
        <dbReference type="Proteomes" id="UP001595898"/>
    </source>
</evidence>
<feature type="transmembrane region" description="Helical" evidence="1">
    <location>
        <begin position="154"/>
        <end position="174"/>
    </location>
</feature>
<organism evidence="3 4">
    <name type="scientific">Halosolutus amylolyticus</name>
    <dbReference type="NCBI Taxonomy" id="2932267"/>
    <lineage>
        <taxon>Archaea</taxon>
        <taxon>Methanobacteriati</taxon>
        <taxon>Methanobacteriota</taxon>
        <taxon>Stenosarchaea group</taxon>
        <taxon>Halobacteria</taxon>
        <taxon>Halobacteriales</taxon>
        <taxon>Natrialbaceae</taxon>
        <taxon>Halosolutus</taxon>
    </lineage>
</organism>
<sequence length="197" mass="21757">MKSASVSHLVGDSADDASTLSQEVAFEMLSCRRRRYVIHCLKQRGGAVELRDLVTQVAAWENEVAPEVVTYEQRMRVYTALRQSHLPKLDDGGIVTFEEHRGTIALTDAAAELEVYLDVVPHEDIPWSKYYAGLGILSLGFVGTLWIGLPPFSFVAPLGGALLVTLLFTISAAFHVRYDRRMRLGGDSEPPVAEVEP</sequence>
<dbReference type="RefSeq" id="WP_250142644.1">
    <property type="nucleotide sequence ID" value="NZ_JALIQP010000008.1"/>
</dbReference>
<gene>
    <name evidence="3" type="ORF">ACFO5R_08270</name>
</gene>
<evidence type="ECO:0000256" key="1">
    <source>
        <dbReference type="SAM" id="Phobius"/>
    </source>
</evidence>
<keyword evidence="1" id="KW-1133">Transmembrane helix</keyword>
<dbReference type="EMBL" id="JBHSFA010000004">
    <property type="protein sequence ID" value="MFC4541921.1"/>
    <property type="molecule type" value="Genomic_DNA"/>
</dbReference>
<evidence type="ECO:0000259" key="2">
    <source>
        <dbReference type="Pfam" id="PF24035"/>
    </source>
</evidence>
<protein>
    <recommendedName>
        <fullName evidence="2">DUF7344 domain-containing protein</fullName>
    </recommendedName>
</protein>
<dbReference type="AlphaFoldDB" id="A0ABD5PPC2"/>
<keyword evidence="1" id="KW-0472">Membrane</keyword>
<keyword evidence="4" id="KW-1185">Reference proteome</keyword>